<dbReference type="InterPro" id="IPR046193">
    <property type="entry name" value="DUF6221"/>
</dbReference>
<organism evidence="2 3">
    <name type="scientific">Serinibacter arcticus</name>
    <dbReference type="NCBI Taxonomy" id="1655435"/>
    <lineage>
        <taxon>Bacteria</taxon>
        <taxon>Bacillati</taxon>
        <taxon>Actinomycetota</taxon>
        <taxon>Actinomycetes</taxon>
        <taxon>Micrococcales</taxon>
        <taxon>Beutenbergiaceae</taxon>
        <taxon>Serinibacter</taxon>
    </lineage>
</organism>
<evidence type="ECO:0000256" key="1">
    <source>
        <dbReference type="SAM" id="MobiDB-lite"/>
    </source>
</evidence>
<gene>
    <name evidence="2" type="ORF">SERN_2883</name>
</gene>
<sequence length="177" mass="19609">MGIVDFLHARLDDDESAATAVGVLHTFAVPTTRNRLRRVTVQTDENLTVVDIVDPWPAQLAVVAHLWSWSPQRVLIDCETRRQVVEQAAANADLELLREQGGPPSSARPWQQLLQVLAAAYSDHPDYDQAWAPGTADHQPQDDGTSEGRRSEPVEPGARTRVTWQSAVRVMMAALRT</sequence>
<dbReference type="EMBL" id="RHPJ01000005">
    <property type="protein sequence ID" value="TGO03871.1"/>
    <property type="molecule type" value="Genomic_DNA"/>
</dbReference>
<comment type="caution">
    <text evidence="2">The sequence shown here is derived from an EMBL/GenBank/DDBJ whole genome shotgun (WGS) entry which is preliminary data.</text>
</comment>
<dbReference type="RefSeq" id="WP_135850893.1">
    <property type="nucleotide sequence ID" value="NZ_RHPJ01000005.1"/>
</dbReference>
<proteinExistence type="predicted"/>
<accession>A0A4Z1E2J7</accession>
<protein>
    <submittedName>
        <fullName evidence="2">Uncharacterized protein</fullName>
    </submittedName>
</protein>
<dbReference type="Pfam" id="PF19730">
    <property type="entry name" value="DUF6221"/>
    <property type="match status" value="1"/>
</dbReference>
<reference evidence="2 3" key="1">
    <citation type="submission" date="2018-11" db="EMBL/GenBank/DDBJ databases">
        <title>Complete genome sequencing of the Actinobacteria Serinibacter sp. K3-2.</title>
        <authorList>
            <person name="Rakitin A.L."/>
            <person name="Beletsky A.V."/>
            <person name="Mardanov A.V."/>
            <person name="Ravin N.V."/>
            <person name="Gromova A.S."/>
            <person name="Filippova S.N."/>
            <person name="Gal'Chenko V.F."/>
        </authorList>
    </citation>
    <scope>NUCLEOTIDE SEQUENCE [LARGE SCALE GENOMIC DNA]</scope>
    <source>
        <strain evidence="2 3">K3-2</strain>
    </source>
</reference>
<dbReference type="OrthoDB" id="4290974at2"/>
<feature type="region of interest" description="Disordered" evidence="1">
    <location>
        <begin position="127"/>
        <end position="162"/>
    </location>
</feature>
<evidence type="ECO:0000313" key="3">
    <source>
        <dbReference type="Proteomes" id="UP000297318"/>
    </source>
</evidence>
<evidence type="ECO:0000313" key="2">
    <source>
        <dbReference type="EMBL" id="TGO03871.1"/>
    </source>
</evidence>
<dbReference type="AlphaFoldDB" id="A0A4Z1E2J7"/>
<keyword evidence="3" id="KW-1185">Reference proteome</keyword>
<dbReference type="Proteomes" id="UP000297318">
    <property type="component" value="Unassembled WGS sequence"/>
</dbReference>
<name>A0A4Z1E2J7_9MICO</name>